<proteinExistence type="predicted"/>
<organism evidence="2 3">
    <name type="scientific">Halomarina rubra</name>
    <dbReference type="NCBI Taxonomy" id="2071873"/>
    <lineage>
        <taxon>Archaea</taxon>
        <taxon>Methanobacteriati</taxon>
        <taxon>Methanobacteriota</taxon>
        <taxon>Stenosarchaea group</taxon>
        <taxon>Halobacteria</taxon>
        <taxon>Halobacteriales</taxon>
        <taxon>Natronomonadaceae</taxon>
        <taxon>Halomarina</taxon>
    </lineage>
</organism>
<protein>
    <submittedName>
        <fullName evidence="2">Sulfatase</fullName>
    </submittedName>
</protein>
<name>A0ABD6AU65_9EURY</name>
<accession>A0ABD6AU65</accession>
<dbReference type="InterPro" id="IPR052701">
    <property type="entry name" value="GAG_Ulvan_Degrading_Sulfatases"/>
</dbReference>
<evidence type="ECO:0000313" key="3">
    <source>
        <dbReference type="Proteomes" id="UP001597187"/>
    </source>
</evidence>
<reference evidence="2 3" key="1">
    <citation type="journal article" date="2019" name="Int. J. Syst. Evol. Microbiol.">
        <title>The Global Catalogue of Microorganisms (GCM) 10K type strain sequencing project: providing services to taxonomists for standard genome sequencing and annotation.</title>
        <authorList>
            <consortium name="The Broad Institute Genomics Platform"/>
            <consortium name="The Broad Institute Genome Sequencing Center for Infectious Disease"/>
            <person name="Wu L."/>
            <person name="Ma J."/>
        </authorList>
    </citation>
    <scope>NUCLEOTIDE SEQUENCE [LARGE SCALE GENOMIC DNA]</scope>
    <source>
        <strain evidence="2 3">CGMCC 1.12563</strain>
    </source>
</reference>
<dbReference type="AlphaFoldDB" id="A0ABD6AU65"/>
<gene>
    <name evidence="2" type="ORF">ACFSBT_06410</name>
</gene>
<evidence type="ECO:0000259" key="1">
    <source>
        <dbReference type="Pfam" id="PF00884"/>
    </source>
</evidence>
<dbReference type="RefSeq" id="WP_250872886.1">
    <property type="nucleotide sequence ID" value="NZ_JALXFV010000003.1"/>
</dbReference>
<dbReference type="Pfam" id="PF00884">
    <property type="entry name" value="Sulfatase"/>
    <property type="match status" value="1"/>
</dbReference>
<keyword evidence="3" id="KW-1185">Reference proteome</keyword>
<comment type="caution">
    <text evidence="2">The sequence shown here is derived from an EMBL/GenBank/DDBJ whole genome shotgun (WGS) entry which is preliminary data.</text>
</comment>
<dbReference type="Gene3D" id="3.40.720.10">
    <property type="entry name" value="Alkaline Phosphatase, subunit A"/>
    <property type="match status" value="1"/>
</dbReference>
<evidence type="ECO:0000313" key="2">
    <source>
        <dbReference type="EMBL" id="MFD1512911.1"/>
    </source>
</evidence>
<sequence>MRDVLFITVDSLRADHVGCYGYDRPTTPNVDDLAGEGHTFENAFSHACATRPSFPSILTSSTALMYGGYERISERRTLVSEALKPEFSTAGFHSNLYLSEEFGYGRGFDEFFDSKTDPSGLARLKQEVKERLDEDGRLFQFLSRAVETAEKEAGVNVGSAYVRADEMTDMGIEWAERQRDGPRFLWVHYMDVHHPYVPPAEHQRPFRDDPVGERESIKLRRKMIEDPGEVTDEELDTIIDLYDAEIRYTDAEVGRLVERVRAAWDDPVVCFTSDHGEEFREHGGFSHSQTFHDEVTHVPLVVDVGDDAGATHEDIVGMLDVTPTLVDYAGQEQSEAFYGHSLRALVEDDEWPREHVVGDWADGERTEFRYAYRDDRWKFVDLAGETALYDLEADPEERTDVSGEFSDERERIEAVLDDHRDTVAATAEDLDEVEMTEDVKSRLRDLGYAE</sequence>
<dbReference type="EMBL" id="JBHUDC010000003">
    <property type="protein sequence ID" value="MFD1512911.1"/>
    <property type="molecule type" value="Genomic_DNA"/>
</dbReference>
<dbReference type="SUPFAM" id="SSF53649">
    <property type="entry name" value="Alkaline phosphatase-like"/>
    <property type="match status" value="1"/>
</dbReference>
<dbReference type="InterPro" id="IPR017850">
    <property type="entry name" value="Alkaline_phosphatase_core_sf"/>
</dbReference>
<dbReference type="CDD" id="cd16148">
    <property type="entry name" value="sulfatase_like"/>
    <property type="match status" value="1"/>
</dbReference>
<dbReference type="Proteomes" id="UP001597187">
    <property type="component" value="Unassembled WGS sequence"/>
</dbReference>
<dbReference type="PANTHER" id="PTHR43751">
    <property type="entry name" value="SULFATASE"/>
    <property type="match status" value="1"/>
</dbReference>
<dbReference type="InterPro" id="IPR000917">
    <property type="entry name" value="Sulfatase_N"/>
</dbReference>
<feature type="domain" description="Sulfatase N-terminal" evidence="1">
    <location>
        <begin position="3"/>
        <end position="330"/>
    </location>
</feature>
<dbReference type="PANTHER" id="PTHR43751:SF3">
    <property type="entry name" value="SULFATASE N-TERMINAL DOMAIN-CONTAINING PROTEIN"/>
    <property type="match status" value="1"/>
</dbReference>